<sequence>MDTTNSSDAHARSRGHTSSPSSLAQNRAFGTATATKPTVPYPVLYGPTSMMLYIPTQCELAAYAIFPALLLFGGAYSLLSPTVRASTYDPVTQGHVQDPELLPSYFASKHNVFNRYFVKVGWAWVTAAISSFALLNPVLGPITGGTSLMAAKDSTAKLAVYRRARVLVRYAAVTLAWAATTQWFFGPPIFDRWFRWSGGMCYPVEAFGPTGTLLAAEAPQKAGADAEALNILAYTATTCKRVGGRWYGGHDISGHVFLLVLGSGMLLQEISWVMWPRGNRALILGDGSVLTYGPGPGLVRGIGFTGVFILGVVALKLWMLLMTAIYFHTWFEKLTGLLAATASLYLVYIVPRFMPTVRAVLGAPGLY</sequence>
<keyword evidence="3" id="KW-0378">Hydrolase</keyword>
<dbReference type="PANTHER" id="PTHR23129:SF0">
    <property type="entry name" value="ACYL-COENZYME A DIPHOSPHATASE FITM2"/>
    <property type="match status" value="1"/>
</dbReference>
<accession>A0ABR3YGN4</accession>
<evidence type="ECO:0000256" key="7">
    <source>
        <dbReference type="ARBA" id="ARBA00023136"/>
    </source>
</evidence>
<evidence type="ECO:0000256" key="3">
    <source>
        <dbReference type="ARBA" id="ARBA00022801"/>
    </source>
</evidence>
<feature type="region of interest" description="Disordered" evidence="8">
    <location>
        <begin position="1"/>
        <end position="24"/>
    </location>
</feature>
<evidence type="ECO:0000256" key="8">
    <source>
        <dbReference type="SAM" id="MobiDB-lite"/>
    </source>
</evidence>
<evidence type="ECO:0000256" key="4">
    <source>
        <dbReference type="ARBA" id="ARBA00022824"/>
    </source>
</evidence>
<protein>
    <recommendedName>
        <fullName evidence="12">FIT family protein scs3</fullName>
    </recommendedName>
</protein>
<keyword evidence="2 9" id="KW-0812">Transmembrane</keyword>
<comment type="caution">
    <text evidence="10">The sequence shown here is derived from an EMBL/GenBank/DDBJ whole genome shotgun (WGS) entry which is preliminary data.</text>
</comment>
<evidence type="ECO:0000256" key="9">
    <source>
        <dbReference type="SAM" id="Phobius"/>
    </source>
</evidence>
<feature type="transmembrane region" description="Helical" evidence="9">
    <location>
        <begin position="334"/>
        <end position="351"/>
    </location>
</feature>
<keyword evidence="6" id="KW-0443">Lipid metabolism</keyword>
<keyword evidence="11" id="KW-1185">Reference proteome</keyword>
<keyword evidence="4" id="KW-0256">Endoplasmic reticulum</keyword>
<evidence type="ECO:0000256" key="1">
    <source>
        <dbReference type="ARBA" id="ARBA00004477"/>
    </source>
</evidence>
<organism evidence="10 11">
    <name type="scientific">Ceratocystis pirilliformis</name>
    <dbReference type="NCBI Taxonomy" id="259994"/>
    <lineage>
        <taxon>Eukaryota</taxon>
        <taxon>Fungi</taxon>
        <taxon>Dikarya</taxon>
        <taxon>Ascomycota</taxon>
        <taxon>Pezizomycotina</taxon>
        <taxon>Sordariomycetes</taxon>
        <taxon>Hypocreomycetidae</taxon>
        <taxon>Microascales</taxon>
        <taxon>Ceratocystidaceae</taxon>
        <taxon>Ceratocystis</taxon>
    </lineage>
</organism>
<feature type="transmembrane region" description="Helical" evidence="9">
    <location>
        <begin position="60"/>
        <end position="79"/>
    </location>
</feature>
<feature type="transmembrane region" description="Helical" evidence="9">
    <location>
        <begin position="166"/>
        <end position="185"/>
    </location>
</feature>
<dbReference type="EMBL" id="JAWDJO010000315">
    <property type="protein sequence ID" value="KAL1887500.1"/>
    <property type="molecule type" value="Genomic_DNA"/>
</dbReference>
<feature type="transmembrane region" description="Helical" evidence="9">
    <location>
        <begin position="307"/>
        <end position="328"/>
    </location>
</feature>
<keyword evidence="5 9" id="KW-1133">Transmembrane helix</keyword>
<evidence type="ECO:0000313" key="10">
    <source>
        <dbReference type="EMBL" id="KAL1887500.1"/>
    </source>
</evidence>
<dbReference type="Proteomes" id="UP001583280">
    <property type="component" value="Unassembled WGS sequence"/>
</dbReference>
<reference evidence="10 11" key="1">
    <citation type="journal article" date="2024" name="IMA Fungus">
        <title>IMA Genome - F19 : A genome assembly and annotation guide to empower mycologists, including annotated draft genome sequences of Ceratocystis pirilliformis, Diaporthe australafricana, Fusarium ophioides, Paecilomyces lecythidis, and Sporothrix stenoceras.</title>
        <authorList>
            <person name="Aylward J."/>
            <person name="Wilson A.M."/>
            <person name="Visagie C.M."/>
            <person name="Spraker J."/>
            <person name="Barnes I."/>
            <person name="Buitendag C."/>
            <person name="Ceriani C."/>
            <person name="Del Mar Angel L."/>
            <person name="du Plessis D."/>
            <person name="Fuchs T."/>
            <person name="Gasser K."/>
            <person name="Kramer D."/>
            <person name="Li W."/>
            <person name="Munsamy K."/>
            <person name="Piso A."/>
            <person name="Price J.L."/>
            <person name="Sonnekus B."/>
            <person name="Thomas C."/>
            <person name="van der Nest A."/>
            <person name="van Dijk A."/>
            <person name="van Heerden A."/>
            <person name="van Vuuren N."/>
            <person name="Yilmaz N."/>
            <person name="Duong T.A."/>
            <person name="van der Merwe N.A."/>
            <person name="Wingfield M.J."/>
            <person name="Wingfield B.D."/>
        </authorList>
    </citation>
    <scope>NUCLEOTIDE SEQUENCE [LARGE SCALE GENOMIC DNA]</scope>
    <source>
        <strain evidence="10 11">CMW 12675</strain>
    </source>
</reference>
<dbReference type="Pfam" id="PF10261">
    <property type="entry name" value="FIT"/>
    <property type="match status" value="1"/>
</dbReference>
<evidence type="ECO:0000256" key="5">
    <source>
        <dbReference type="ARBA" id="ARBA00022989"/>
    </source>
</evidence>
<proteinExistence type="predicted"/>
<evidence type="ECO:0000256" key="6">
    <source>
        <dbReference type="ARBA" id="ARBA00023098"/>
    </source>
</evidence>
<evidence type="ECO:0000313" key="11">
    <source>
        <dbReference type="Proteomes" id="UP001583280"/>
    </source>
</evidence>
<evidence type="ECO:0000256" key="2">
    <source>
        <dbReference type="ARBA" id="ARBA00022692"/>
    </source>
</evidence>
<evidence type="ECO:0008006" key="12">
    <source>
        <dbReference type="Google" id="ProtNLM"/>
    </source>
</evidence>
<dbReference type="PANTHER" id="PTHR23129">
    <property type="entry name" value="ACYL-COENZYME A DIPHOSPHATASE FITM2"/>
    <property type="match status" value="1"/>
</dbReference>
<keyword evidence="7 9" id="KW-0472">Membrane</keyword>
<comment type="subcellular location">
    <subcellularLocation>
        <location evidence="1">Endoplasmic reticulum membrane</location>
        <topology evidence="1">Multi-pass membrane protein</topology>
    </subcellularLocation>
</comment>
<gene>
    <name evidence="10" type="ORF">Cpir12675_006526</name>
</gene>
<feature type="transmembrane region" description="Helical" evidence="9">
    <location>
        <begin position="122"/>
        <end position="145"/>
    </location>
</feature>
<dbReference type="InterPro" id="IPR019388">
    <property type="entry name" value="FIT"/>
</dbReference>
<name>A0ABR3YGN4_9PEZI</name>